<dbReference type="PROSITE" id="PS51032">
    <property type="entry name" value="AP2_ERF"/>
    <property type="match status" value="1"/>
</dbReference>
<dbReference type="Gene3D" id="3.30.730.10">
    <property type="entry name" value="AP2/ERF domain"/>
    <property type="match status" value="4"/>
</dbReference>
<protein>
    <recommendedName>
        <fullName evidence="14">AP2/ERF domain-containing protein</fullName>
    </recommendedName>
</protein>
<sequence>MPISHLGGTHDAPTEDPAGEAGSARTELMPLAPRTEALAASEPGRAASELEGAAVTTEAEGLRLHLSNSNSTGYRGVHKHSGRFRAQHRVNGRIVYLGYFDTAVEAAVAYARSVGEYQPPTQPPPSVAAEAEGVRLHLSSSSSTGYLGVWEEASGRFRAQHRVDGMHAGLGSFHTAVEAAVAVARAISEASAVATSAPESAPPSELADETICARTQERGSGAIGCVLPAGHAGPHSFTLQGKRARCVKCPFDPTDVEAEESGECASTQAGDDSESEVEATAGMAAPAGSEATSSQEAPVAEAESLRLHPSSCSSSTGYKGVFKQASGRFLAERRLDGRRVSLGTFDSAVEAAVAYARAVGEYQPPTVAAEAEGMRLHLSSSNNTGYRGVCELAYGRFRAQHRVDGRQDVLGYFDTAVEAAASYARAVVEAAVPGEAAAAAGEASDSGEGEPGGAGGEAAAAESSGTGEAASCLWVACDRCDKWRRLPSSMPGQLPAEWLCWMHPDPACRVCEASEEELGLGRAQAERQAAAVVAEAEGLRLHLSSSSTGYKGVYEQSGRFQAKHRVDGRLAHLGTFDTAVEAAVAYARAVGEYQPPTVAAAEAEGLQLHLSSSNATGYKGVFKDGARFKAQHRVDGRMVFDTAVEAAVAYARAVGQAAAAGVAGSSAAAAGEASGSGEGEQGGAGGEAADAEGSSDEEEAASCLWVACDRCDKWRRLPSGMPGSLTAEWFCWMHPPQSA</sequence>
<evidence type="ECO:0000256" key="5">
    <source>
        <dbReference type="ARBA" id="ARBA00023015"/>
    </source>
</evidence>
<dbReference type="InterPro" id="IPR001471">
    <property type="entry name" value="AP2/ERF_dom"/>
</dbReference>
<feature type="region of interest" description="Disordered" evidence="9">
    <location>
        <begin position="669"/>
        <end position="695"/>
    </location>
</feature>
<evidence type="ECO:0008006" key="14">
    <source>
        <dbReference type="Google" id="ProtNLM"/>
    </source>
</evidence>
<feature type="domain" description="AP2/ERF" evidence="10">
    <location>
        <begin position="317"/>
        <end position="372"/>
    </location>
</feature>
<dbReference type="SUPFAM" id="SSF54171">
    <property type="entry name" value="DNA-binding domain"/>
    <property type="match status" value="4"/>
</dbReference>
<feature type="region of interest" description="Disordered" evidence="9">
    <location>
        <begin position="1"/>
        <end position="23"/>
    </location>
</feature>
<evidence type="ECO:0000313" key="12">
    <source>
        <dbReference type="EnsemblProtists" id="EOD21073"/>
    </source>
</evidence>
<dbReference type="PaxDb" id="2903-EOD21073"/>
<evidence type="ECO:0000256" key="6">
    <source>
        <dbReference type="ARBA" id="ARBA00023125"/>
    </source>
</evidence>
<dbReference type="PROSITE" id="PS51050">
    <property type="entry name" value="ZF_CW"/>
    <property type="match status" value="2"/>
</dbReference>
<keyword evidence="6" id="KW-0238">DNA-binding</keyword>
<reference evidence="12" key="2">
    <citation type="submission" date="2024-10" db="UniProtKB">
        <authorList>
            <consortium name="EnsemblProtists"/>
        </authorList>
    </citation>
    <scope>IDENTIFICATION</scope>
</reference>
<evidence type="ECO:0000256" key="7">
    <source>
        <dbReference type="ARBA" id="ARBA00023163"/>
    </source>
</evidence>
<name>A0A0D3JC38_EMIH1</name>
<dbReference type="GO" id="GO:0003677">
    <property type="term" value="F:DNA binding"/>
    <property type="evidence" value="ECO:0007669"/>
    <property type="project" value="UniProtKB-KW"/>
</dbReference>
<evidence type="ECO:0000313" key="13">
    <source>
        <dbReference type="Proteomes" id="UP000013827"/>
    </source>
</evidence>
<dbReference type="InterPro" id="IPR016177">
    <property type="entry name" value="DNA-bd_dom_sf"/>
</dbReference>
<dbReference type="EnsemblProtists" id="EOD21073">
    <property type="protein sequence ID" value="EOD21073"/>
    <property type="gene ID" value="EMIHUDRAFT_101766"/>
</dbReference>
<keyword evidence="3" id="KW-0863">Zinc-finger</keyword>
<dbReference type="HOGENOM" id="CLU_382404_0_0_1"/>
<dbReference type="PANTHER" id="PTHR31677:SF157">
    <property type="entry name" value="AP2_ERF DOMAIN-CONTAINING PROTEIN"/>
    <property type="match status" value="1"/>
</dbReference>
<feature type="region of interest" description="Disordered" evidence="9">
    <location>
        <begin position="439"/>
        <end position="461"/>
    </location>
</feature>
<dbReference type="Gene3D" id="3.30.40.100">
    <property type="match status" value="2"/>
</dbReference>
<keyword evidence="2" id="KW-0479">Metal-binding</keyword>
<evidence type="ECO:0000256" key="3">
    <source>
        <dbReference type="ARBA" id="ARBA00022771"/>
    </source>
</evidence>
<dbReference type="Pfam" id="PF07496">
    <property type="entry name" value="zf-CW"/>
    <property type="match status" value="2"/>
</dbReference>
<dbReference type="InterPro" id="IPR036955">
    <property type="entry name" value="AP2/ERF_dom_sf"/>
</dbReference>
<organism evidence="12 13">
    <name type="scientific">Emiliania huxleyi (strain CCMP1516)</name>
    <dbReference type="NCBI Taxonomy" id="280463"/>
    <lineage>
        <taxon>Eukaryota</taxon>
        <taxon>Haptista</taxon>
        <taxon>Haptophyta</taxon>
        <taxon>Prymnesiophyceae</taxon>
        <taxon>Isochrysidales</taxon>
        <taxon>Noelaerhabdaceae</taxon>
        <taxon>Emiliania</taxon>
    </lineage>
</organism>
<feature type="domain" description="CW-type" evidence="11">
    <location>
        <begin position="468"/>
        <end position="519"/>
    </location>
</feature>
<dbReference type="InterPro" id="IPR011124">
    <property type="entry name" value="Znf_CW"/>
</dbReference>
<dbReference type="GO" id="GO:0008270">
    <property type="term" value="F:zinc ion binding"/>
    <property type="evidence" value="ECO:0007669"/>
    <property type="project" value="UniProtKB-KW"/>
</dbReference>
<comment type="subcellular location">
    <subcellularLocation>
        <location evidence="1">Nucleus</location>
    </subcellularLocation>
</comment>
<evidence type="ECO:0000256" key="8">
    <source>
        <dbReference type="ARBA" id="ARBA00023242"/>
    </source>
</evidence>
<accession>A0A0D3JC38</accession>
<evidence type="ECO:0000256" key="1">
    <source>
        <dbReference type="ARBA" id="ARBA00004123"/>
    </source>
</evidence>
<evidence type="ECO:0000259" key="10">
    <source>
        <dbReference type="PROSITE" id="PS51032"/>
    </source>
</evidence>
<keyword evidence="7" id="KW-0804">Transcription</keyword>
<dbReference type="SMART" id="SM00380">
    <property type="entry name" value="AP2"/>
    <property type="match status" value="2"/>
</dbReference>
<dbReference type="GO" id="GO:0003700">
    <property type="term" value="F:DNA-binding transcription factor activity"/>
    <property type="evidence" value="ECO:0007669"/>
    <property type="project" value="InterPro"/>
</dbReference>
<dbReference type="RefSeq" id="XP_005773502.1">
    <property type="nucleotide sequence ID" value="XM_005773445.1"/>
</dbReference>
<evidence type="ECO:0000256" key="2">
    <source>
        <dbReference type="ARBA" id="ARBA00022723"/>
    </source>
</evidence>
<feature type="compositionally biased region" description="Gly residues" evidence="9">
    <location>
        <begin position="674"/>
        <end position="686"/>
    </location>
</feature>
<reference evidence="13" key="1">
    <citation type="journal article" date="2013" name="Nature">
        <title>Pan genome of the phytoplankton Emiliania underpins its global distribution.</title>
        <authorList>
            <person name="Read B.A."/>
            <person name="Kegel J."/>
            <person name="Klute M.J."/>
            <person name="Kuo A."/>
            <person name="Lefebvre S.C."/>
            <person name="Maumus F."/>
            <person name="Mayer C."/>
            <person name="Miller J."/>
            <person name="Monier A."/>
            <person name="Salamov A."/>
            <person name="Young J."/>
            <person name="Aguilar M."/>
            <person name="Claverie J.M."/>
            <person name="Frickenhaus S."/>
            <person name="Gonzalez K."/>
            <person name="Herman E.K."/>
            <person name="Lin Y.C."/>
            <person name="Napier J."/>
            <person name="Ogata H."/>
            <person name="Sarno A.F."/>
            <person name="Shmutz J."/>
            <person name="Schroeder D."/>
            <person name="de Vargas C."/>
            <person name="Verret F."/>
            <person name="von Dassow P."/>
            <person name="Valentin K."/>
            <person name="Van de Peer Y."/>
            <person name="Wheeler G."/>
            <person name="Dacks J.B."/>
            <person name="Delwiche C.F."/>
            <person name="Dyhrman S.T."/>
            <person name="Glockner G."/>
            <person name="John U."/>
            <person name="Richards T."/>
            <person name="Worden A.Z."/>
            <person name="Zhang X."/>
            <person name="Grigoriev I.V."/>
            <person name="Allen A.E."/>
            <person name="Bidle K."/>
            <person name="Borodovsky M."/>
            <person name="Bowler C."/>
            <person name="Brownlee C."/>
            <person name="Cock J.M."/>
            <person name="Elias M."/>
            <person name="Gladyshev V.N."/>
            <person name="Groth M."/>
            <person name="Guda C."/>
            <person name="Hadaegh A."/>
            <person name="Iglesias-Rodriguez M.D."/>
            <person name="Jenkins J."/>
            <person name="Jones B.M."/>
            <person name="Lawson T."/>
            <person name="Leese F."/>
            <person name="Lindquist E."/>
            <person name="Lobanov A."/>
            <person name="Lomsadze A."/>
            <person name="Malik S.B."/>
            <person name="Marsh M.E."/>
            <person name="Mackinder L."/>
            <person name="Mock T."/>
            <person name="Mueller-Roeber B."/>
            <person name="Pagarete A."/>
            <person name="Parker M."/>
            <person name="Probert I."/>
            <person name="Quesneville H."/>
            <person name="Raines C."/>
            <person name="Rensing S.A."/>
            <person name="Riano-Pachon D.M."/>
            <person name="Richier S."/>
            <person name="Rokitta S."/>
            <person name="Shiraiwa Y."/>
            <person name="Soanes D.M."/>
            <person name="van der Giezen M."/>
            <person name="Wahlund T.M."/>
            <person name="Williams B."/>
            <person name="Wilson W."/>
            <person name="Wolfe G."/>
            <person name="Wurch L.L."/>
        </authorList>
    </citation>
    <scope>NUCLEOTIDE SEQUENCE</scope>
</reference>
<evidence type="ECO:0000256" key="9">
    <source>
        <dbReference type="SAM" id="MobiDB-lite"/>
    </source>
</evidence>
<dbReference type="GeneID" id="17266620"/>
<feature type="domain" description="CW-type" evidence="11">
    <location>
        <begin position="699"/>
        <end position="739"/>
    </location>
</feature>
<feature type="region of interest" description="Disordered" evidence="9">
    <location>
        <begin position="258"/>
        <end position="316"/>
    </location>
</feature>
<keyword evidence="4" id="KW-0862">Zinc</keyword>
<keyword evidence="13" id="KW-1185">Reference proteome</keyword>
<keyword evidence="5" id="KW-0805">Transcription regulation</keyword>
<keyword evidence="8" id="KW-0539">Nucleus</keyword>
<dbReference type="AlphaFoldDB" id="A0A0D3JC38"/>
<dbReference type="GO" id="GO:0005634">
    <property type="term" value="C:nucleus"/>
    <property type="evidence" value="ECO:0007669"/>
    <property type="project" value="UniProtKB-SubCell"/>
</dbReference>
<dbReference type="Proteomes" id="UP000013827">
    <property type="component" value="Unassembled WGS sequence"/>
</dbReference>
<evidence type="ECO:0000256" key="4">
    <source>
        <dbReference type="ARBA" id="ARBA00022833"/>
    </source>
</evidence>
<dbReference type="PANTHER" id="PTHR31677">
    <property type="entry name" value="AP2 DOMAIN CLASS TRANSCRIPTION FACTOR"/>
    <property type="match status" value="1"/>
</dbReference>
<evidence type="ECO:0000259" key="11">
    <source>
        <dbReference type="PROSITE" id="PS51050"/>
    </source>
</evidence>
<proteinExistence type="predicted"/>
<dbReference type="KEGG" id="ehx:EMIHUDRAFT_101766"/>